<accession>K1SJF5</accession>
<dbReference type="EMBL" id="AJWZ01010782">
    <property type="protein sequence ID" value="EKC47466.1"/>
    <property type="molecule type" value="Genomic_DNA"/>
</dbReference>
<feature type="non-terminal residue" evidence="1">
    <location>
        <position position="1"/>
    </location>
</feature>
<organism evidence="1">
    <name type="scientific">human gut metagenome</name>
    <dbReference type="NCBI Taxonomy" id="408170"/>
    <lineage>
        <taxon>unclassified sequences</taxon>
        <taxon>metagenomes</taxon>
        <taxon>organismal metagenomes</taxon>
    </lineage>
</organism>
<evidence type="ECO:0000313" key="1">
    <source>
        <dbReference type="EMBL" id="EKC47466.1"/>
    </source>
</evidence>
<name>K1SJF5_9ZZZZ</name>
<protein>
    <submittedName>
        <fullName evidence="1">Uncharacterized protein</fullName>
    </submittedName>
</protein>
<proteinExistence type="predicted"/>
<sequence length="128" mass="14922">KMDFHKKGVESSWSVSDKDGIAIALATGKNPQAVTMSFQKEYAERYDWLVKEFSDWAFTFTTSFLYYMDYDSLDEQTKKLVSSGYVCIWRNIPDLPYLISGKCPGYRMELPFPARHDPDVLFFYAYGF</sequence>
<dbReference type="AlphaFoldDB" id="K1SJF5"/>
<gene>
    <name evidence="1" type="ORF">OBE_15694</name>
</gene>
<comment type="caution">
    <text evidence="1">The sequence shown here is derived from an EMBL/GenBank/DDBJ whole genome shotgun (WGS) entry which is preliminary data.</text>
</comment>
<reference evidence="1" key="1">
    <citation type="journal article" date="2013" name="Environ. Microbiol.">
        <title>Microbiota from the distal guts of lean and obese adolescents exhibit partial functional redundancy besides clear differences in community structure.</title>
        <authorList>
            <person name="Ferrer M."/>
            <person name="Ruiz A."/>
            <person name="Lanza F."/>
            <person name="Haange S.B."/>
            <person name="Oberbach A."/>
            <person name="Till H."/>
            <person name="Bargiela R."/>
            <person name="Campoy C."/>
            <person name="Segura M.T."/>
            <person name="Richter M."/>
            <person name="von Bergen M."/>
            <person name="Seifert J."/>
            <person name="Suarez A."/>
        </authorList>
    </citation>
    <scope>NUCLEOTIDE SEQUENCE</scope>
</reference>